<evidence type="ECO:0000313" key="1">
    <source>
        <dbReference type="EMBL" id="AGV01085.1"/>
    </source>
</evidence>
<protein>
    <submittedName>
        <fullName evidence="1">Hypothetical chloroplast protein 450</fullName>
    </submittedName>
</protein>
<accession>A0A023I7D2</accession>
<dbReference type="RefSeq" id="YP_009027502.1">
    <property type="nucleotide sequence ID" value="NC_024050.1"/>
</dbReference>
<sequence length="452" mass="51818">MDFAQVSLNYSSTNNSNKFYCNVRSIPYDNFNSLKLSKLNSSSSIKVVAFGVPEFSFVPMKIKNSIREAIVISTVDDSNIFADITNSWIKKHKDQNHQSLFYKKIFKALLYQKIRVVTNPVKISSISKETNLIASQKYTLGNNWNSLVMSFYSKNKTNSTVSNAAKKFLVNQLSASPVFVVKNGFNEIILGHPSFRIKRGGLINNSNSSLNLLKSSEQIAPVSTGLFFFHPDDAFEFKNFITSVNPLASQQMEINVEPVALHFAYKMNRNISSNTQFSFIPDFKEVGDLVFKYRKDKNLIFHKNQRYGANFFQGQPIYIIQPVTFKDGNGKLNTIKFTALNDNREVIFTSLEAANKSWVNFIKNSPQLKSVRKPRLLVYNLESFLKDQEQLDKQYFQNFVVITNKEAYLTTRELIALPHSNSVLKHLKLNIEPKLFFLKLWVRRLSSTLNYG</sequence>
<name>A0A023I7D2_PYRPE</name>
<reference evidence="1" key="1">
    <citation type="journal article" date="2014" name="Sci. Rep.">
        <title>Minimally destructive sampling of type specimens of Pyropia (Bangiales, Rhodophyta) recovers complete plastid and mitochondrial genomes.</title>
        <authorList>
            <person name="Hughey J.R."/>
            <person name="Gabrielson P.W."/>
            <person name="Rohmer L."/>
            <person name="Tortolani J."/>
            <person name="Silva M."/>
            <person name="Miller K.A."/>
            <person name="Young J.D."/>
            <person name="Martell C."/>
            <person name="Ruediger E."/>
        </authorList>
    </citation>
    <scope>NUCLEOTIDE SEQUENCE</scope>
    <source>
        <strain evidence="1">LD 13037</strain>
    </source>
</reference>
<organism evidence="1">
    <name type="scientific">Pyropia perforata</name>
    <name type="common">Red alga</name>
    <name type="synonym">Porphyra perforata</name>
    <dbReference type="NCBI Taxonomy" id="182771"/>
    <lineage>
        <taxon>Eukaryota</taxon>
        <taxon>Rhodophyta</taxon>
        <taxon>Bangiophyceae</taxon>
        <taxon>Bangiales</taxon>
        <taxon>Bangiaceae</taxon>
        <taxon>Pyropia</taxon>
    </lineage>
</organism>
<dbReference type="EMBL" id="KC904971">
    <property type="protein sequence ID" value="AGV01085.1"/>
    <property type="molecule type" value="Genomic_DNA"/>
</dbReference>
<geneLocation type="plastid" evidence="1"/>
<dbReference type="GeneID" id="19221560"/>
<gene>
    <name evidence="1" type="primary">orf450</name>
</gene>
<dbReference type="EMBL" id="KJ776827">
    <property type="protein sequence ID" value="AIA19367.1"/>
    <property type="molecule type" value="Genomic_DNA"/>
</dbReference>
<dbReference type="AlphaFoldDB" id="A0A023I7D2"/>
<keyword evidence="1" id="KW-0934">Plastid</keyword>
<proteinExistence type="predicted"/>